<dbReference type="PANTHER" id="PTHR35526">
    <property type="entry name" value="ANTI-SIGMA-F FACTOR RSBW-RELATED"/>
    <property type="match status" value="1"/>
</dbReference>
<proteinExistence type="predicted"/>
<keyword evidence="4" id="KW-1185">Reference proteome</keyword>
<keyword evidence="1" id="KW-0723">Serine/threonine-protein kinase</keyword>
<dbReference type="Pfam" id="PF13581">
    <property type="entry name" value="HATPase_c_2"/>
    <property type="match status" value="1"/>
</dbReference>
<protein>
    <submittedName>
        <fullName evidence="3">Serine/threonine-protein kinase RsbW</fullName>
    </submittedName>
</protein>
<dbReference type="RefSeq" id="WP_246085436.1">
    <property type="nucleotide sequence ID" value="NZ_FXSZ01000003.1"/>
</dbReference>
<dbReference type="InterPro" id="IPR003594">
    <property type="entry name" value="HATPase_dom"/>
</dbReference>
<gene>
    <name evidence="3" type="ORF">SAMN06265350_103131</name>
</gene>
<sequence>MVSNVMVNEVSTEKSKLYTLQLSSKLESIVQLESFIDRIAAEYNISDENYGNIMTAINEATMNAIVHGNKNDESKKVYINLEVQNNHKLIFTIADEGEGFDFRAVADPTLPENLEKDCGRGIFIMKHLADRLVYNDSGTQVEIQFNL</sequence>
<dbReference type="EMBL" id="FXSZ01000003">
    <property type="protein sequence ID" value="SMO53396.1"/>
    <property type="molecule type" value="Genomic_DNA"/>
</dbReference>
<dbReference type="CDD" id="cd16936">
    <property type="entry name" value="HATPase_RsbW-like"/>
    <property type="match status" value="1"/>
</dbReference>
<dbReference type="AlphaFoldDB" id="A0A521C1P7"/>
<accession>A0A521C1P7</accession>
<feature type="domain" description="Histidine kinase/HSP90-like ATPase" evidence="2">
    <location>
        <begin position="23"/>
        <end position="144"/>
    </location>
</feature>
<keyword evidence="3" id="KW-0418">Kinase</keyword>
<reference evidence="3 4" key="1">
    <citation type="submission" date="2017-05" db="EMBL/GenBank/DDBJ databases">
        <authorList>
            <person name="Varghese N."/>
            <person name="Submissions S."/>
        </authorList>
    </citation>
    <scope>NUCLEOTIDE SEQUENCE [LARGE SCALE GENOMIC DNA]</scope>
    <source>
        <strain evidence="3 4">DSM 21342</strain>
    </source>
</reference>
<dbReference type="Proteomes" id="UP000315971">
    <property type="component" value="Unassembled WGS sequence"/>
</dbReference>
<dbReference type="PANTHER" id="PTHR35526:SF3">
    <property type="entry name" value="ANTI-SIGMA-F FACTOR RSBW"/>
    <property type="match status" value="1"/>
</dbReference>
<evidence type="ECO:0000313" key="4">
    <source>
        <dbReference type="Proteomes" id="UP000315971"/>
    </source>
</evidence>
<dbReference type="Gene3D" id="3.30.565.10">
    <property type="entry name" value="Histidine kinase-like ATPase, C-terminal domain"/>
    <property type="match status" value="1"/>
</dbReference>
<dbReference type="InterPro" id="IPR036890">
    <property type="entry name" value="HATPase_C_sf"/>
</dbReference>
<keyword evidence="3" id="KW-0808">Transferase</keyword>
<evidence type="ECO:0000256" key="1">
    <source>
        <dbReference type="ARBA" id="ARBA00022527"/>
    </source>
</evidence>
<name>A0A521C1P7_9SPHI</name>
<organism evidence="3 4">
    <name type="scientific">Solitalea koreensis</name>
    <dbReference type="NCBI Taxonomy" id="543615"/>
    <lineage>
        <taxon>Bacteria</taxon>
        <taxon>Pseudomonadati</taxon>
        <taxon>Bacteroidota</taxon>
        <taxon>Sphingobacteriia</taxon>
        <taxon>Sphingobacteriales</taxon>
        <taxon>Sphingobacteriaceae</taxon>
        <taxon>Solitalea</taxon>
    </lineage>
</organism>
<dbReference type="InterPro" id="IPR050267">
    <property type="entry name" value="Anti-sigma-factor_SerPK"/>
</dbReference>
<evidence type="ECO:0000313" key="3">
    <source>
        <dbReference type="EMBL" id="SMO53396.1"/>
    </source>
</evidence>
<dbReference type="GO" id="GO:0004674">
    <property type="term" value="F:protein serine/threonine kinase activity"/>
    <property type="evidence" value="ECO:0007669"/>
    <property type="project" value="UniProtKB-KW"/>
</dbReference>
<evidence type="ECO:0000259" key="2">
    <source>
        <dbReference type="Pfam" id="PF13581"/>
    </source>
</evidence>
<dbReference type="SUPFAM" id="SSF55874">
    <property type="entry name" value="ATPase domain of HSP90 chaperone/DNA topoisomerase II/histidine kinase"/>
    <property type="match status" value="1"/>
</dbReference>